<evidence type="ECO:0000256" key="5">
    <source>
        <dbReference type="ARBA" id="ARBA00039509"/>
    </source>
</evidence>
<reference evidence="7 8" key="1">
    <citation type="submission" date="2019-06" db="EMBL/GenBank/DDBJ databases">
        <title>Draft genomes of female and male turbot (Scophthalmus maximus).</title>
        <authorList>
            <person name="Xu H."/>
            <person name="Xu X.-W."/>
            <person name="Shao C."/>
            <person name="Chen S."/>
        </authorList>
    </citation>
    <scope>NUCLEOTIDE SEQUENCE [LARGE SCALE GENOMIC DNA]</scope>
    <source>
        <strain evidence="7">Ysfricsl-2016a</strain>
        <tissue evidence="7">Blood</tissue>
    </source>
</reference>
<dbReference type="InterPro" id="IPR051040">
    <property type="entry name" value="COX23"/>
</dbReference>
<evidence type="ECO:0000313" key="7">
    <source>
        <dbReference type="EMBL" id="KAF0028397.1"/>
    </source>
</evidence>
<dbReference type="Proteomes" id="UP000438429">
    <property type="component" value="Unassembled WGS sequence"/>
</dbReference>
<feature type="compositionally biased region" description="Basic and acidic residues" evidence="6">
    <location>
        <begin position="118"/>
        <end position="131"/>
    </location>
</feature>
<evidence type="ECO:0000256" key="4">
    <source>
        <dbReference type="ARBA" id="ARBA00038205"/>
    </source>
</evidence>
<comment type="subcellular location">
    <subcellularLocation>
        <location evidence="1">Mitochondrion intermembrane space</location>
    </subcellularLocation>
</comment>
<dbReference type="PANTHER" id="PTHR46811">
    <property type="entry name" value="COILED-COIL-HELIX-COILED-COIL-HELIX DOMAIN-CONTAINING PROTEIN 7"/>
    <property type="match status" value="1"/>
</dbReference>
<dbReference type="AlphaFoldDB" id="A0A6A4S5U5"/>
<keyword evidence="2" id="KW-0496">Mitochondrion</keyword>
<feature type="region of interest" description="Disordered" evidence="6">
    <location>
        <begin position="117"/>
        <end position="136"/>
    </location>
</feature>
<evidence type="ECO:0000256" key="1">
    <source>
        <dbReference type="ARBA" id="ARBA00004569"/>
    </source>
</evidence>
<accession>A0A6A4S5U5</accession>
<evidence type="ECO:0000313" key="8">
    <source>
        <dbReference type="Proteomes" id="UP000438429"/>
    </source>
</evidence>
<dbReference type="PROSITE" id="PS51808">
    <property type="entry name" value="CHCH"/>
    <property type="match status" value="1"/>
</dbReference>
<evidence type="ECO:0000256" key="3">
    <source>
        <dbReference type="ARBA" id="ARBA00023157"/>
    </source>
</evidence>
<organism evidence="7 8">
    <name type="scientific">Scophthalmus maximus</name>
    <name type="common">Turbot</name>
    <name type="synonym">Psetta maxima</name>
    <dbReference type="NCBI Taxonomy" id="52904"/>
    <lineage>
        <taxon>Eukaryota</taxon>
        <taxon>Metazoa</taxon>
        <taxon>Chordata</taxon>
        <taxon>Craniata</taxon>
        <taxon>Vertebrata</taxon>
        <taxon>Euteleostomi</taxon>
        <taxon>Actinopterygii</taxon>
        <taxon>Neopterygii</taxon>
        <taxon>Teleostei</taxon>
        <taxon>Neoteleostei</taxon>
        <taxon>Acanthomorphata</taxon>
        <taxon>Carangaria</taxon>
        <taxon>Pleuronectiformes</taxon>
        <taxon>Pleuronectoidei</taxon>
        <taxon>Scophthalmidae</taxon>
        <taxon>Scophthalmus</taxon>
    </lineage>
</organism>
<proteinExistence type="inferred from homology"/>
<dbReference type="GO" id="GO:0033108">
    <property type="term" value="P:mitochondrial respiratory chain complex assembly"/>
    <property type="evidence" value="ECO:0007669"/>
    <property type="project" value="TreeGrafter"/>
</dbReference>
<dbReference type="EMBL" id="VEVO01000017">
    <property type="protein sequence ID" value="KAF0028397.1"/>
    <property type="molecule type" value="Genomic_DNA"/>
</dbReference>
<dbReference type="SUPFAM" id="SSF47072">
    <property type="entry name" value="Cysteine alpha-hairpin motif"/>
    <property type="match status" value="1"/>
</dbReference>
<keyword evidence="3" id="KW-1015">Disulfide bond</keyword>
<comment type="similarity">
    <text evidence="4">Belongs to the CHCHD7 family.</text>
</comment>
<gene>
    <name evidence="7" type="ORF">F2P81_019484</name>
</gene>
<comment type="caution">
    <text evidence="7">The sequence shown here is derived from an EMBL/GenBank/DDBJ whole genome shotgun (WGS) entry which is preliminary data.</text>
</comment>
<protein>
    <recommendedName>
        <fullName evidence="5">Coiled-coil-helix-coiled-coil-helix domain-containing protein 7</fullName>
    </recommendedName>
</protein>
<name>A0A6A4S5U5_SCOMX</name>
<sequence>MEKKKEKKVRNQDSNPCIEESDDSRKCLDAYNYDKSMCSAYFHRYKNCRKYWASPLLTDRRRVPVLMFFSLYRAAVFIKGRVRKCTSSGDVKTVDQQVKLGLVPVFSKHILKGFSPQRNDREEKRRGETQHAHGCGEAGDARCYRRKTTILPSVNRLMDEYVDLCSSFGLPVWMASLIHAAKRLRSDPARRKKVYRLLQRKLMFHRVGVSEGNPRQPTYVYPEEVKMLIRSVFPLDVCDYPDPCHDQVVYVTAEDLYKVDTN</sequence>
<dbReference type="PANTHER" id="PTHR46811:SF1">
    <property type="entry name" value="COILED-COIL-HELIX-COILED-COIL-HELIX DOMAIN-CONTAINING PROTEIN 7"/>
    <property type="match status" value="1"/>
</dbReference>
<dbReference type="GO" id="GO:0005758">
    <property type="term" value="C:mitochondrial intermembrane space"/>
    <property type="evidence" value="ECO:0007669"/>
    <property type="project" value="UniProtKB-SubCell"/>
</dbReference>
<evidence type="ECO:0000256" key="2">
    <source>
        <dbReference type="ARBA" id="ARBA00023128"/>
    </source>
</evidence>
<dbReference type="InterPro" id="IPR009069">
    <property type="entry name" value="Cys_alpha_HP_mot_SF"/>
</dbReference>
<evidence type="ECO:0000256" key="6">
    <source>
        <dbReference type="SAM" id="MobiDB-lite"/>
    </source>
</evidence>